<dbReference type="NCBIfam" id="NF040647">
    <property type="entry name" value="IPPK_Arch"/>
    <property type="match status" value="1"/>
</dbReference>
<dbReference type="Gene3D" id="3.40.1160.10">
    <property type="entry name" value="Acetylglutamate kinase-like"/>
    <property type="match status" value="1"/>
</dbReference>
<dbReference type="GO" id="GO:0016301">
    <property type="term" value="F:kinase activity"/>
    <property type="evidence" value="ECO:0007669"/>
    <property type="project" value="UniProtKB-KW"/>
</dbReference>
<evidence type="ECO:0000256" key="3">
    <source>
        <dbReference type="ARBA" id="ARBA00017267"/>
    </source>
</evidence>
<keyword evidence="6 11" id="KW-0418">Kinase</keyword>
<evidence type="ECO:0000256" key="5">
    <source>
        <dbReference type="ARBA" id="ARBA00022741"/>
    </source>
</evidence>
<keyword evidence="5" id="KW-0547">Nucleotide-binding</keyword>
<evidence type="ECO:0000256" key="9">
    <source>
        <dbReference type="ARBA" id="ARBA00049063"/>
    </source>
</evidence>
<evidence type="ECO:0000256" key="2">
    <source>
        <dbReference type="ARBA" id="ARBA00012908"/>
    </source>
</evidence>
<name>A0A2T9X280_9CREN</name>
<accession>A0A2T9X280</accession>
<evidence type="ECO:0000259" key="10">
    <source>
        <dbReference type="Pfam" id="PF00696"/>
    </source>
</evidence>
<dbReference type="AlphaFoldDB" id="A0A2T9X280"/>
<gene>
    <name evidence="11" type="ORF">DDW13_08430</name>
</gene>
<dbReference type="GO" id="GO:0005829">
    <property type="term" value="C:cytosol"/>
    <property type="evidence" value="ECO:0007669"/>
    <property type="project" value="TreeGrafter"/>
</dbReference>
<dbReference type="EC" id="2.7.4.26" evidence="2"/>
<dbReference type="PANTHER" id="PTHR43654:SF1">
    <property type="entry name" value="ISOPENTENYL PHOSPHATE KINASE"/>
    <property type="match status" value="1"/>
</dbReference>
<reference evidence="11 12" key="1">
    <citation type="journal article" date="2015" name="Appl. Environ. Microbiol.">
        <title>Nanoarchaeota, Their Sulfolobales Host, and Nanoarchaeota Virus Distribution across Yellowstone National Park Hot Springs.</title>
        <authorList>
            <person name="Munson-McGee J.H."/>
            <person name="Field E.K."/>
            <person name="Bateson M."/>
            <person name="Rooney C."/>
            <person name="Stepanauskas R."/>
            <person name="Young M.J."/>
        </authorList>
    </citation>
    <scope>NUCLEOTIDE SEQUENCE [LARGE SCALE GENOMIC DNA]</scope>
    <source>
        <strain evidence="11">SCGC AC-742_N10</strain>
    </source>
</reference>
<dbReference type="GO" id="GO:0005524">
    <property type="term" value="F:ATP binding"/>
    <property type="evidence" value="ECO:0007669"/>
    <property type="project" value="UniProtKB-KW"/>
</dbReference>
<evidence type="ECO:0000256" key="7">
    <source>
        <dbReference type="ARBA" id="ARBA00022840"/>
    </source>
</evidence>
<evidence type="ECO:0000256" key="1">
    <source>
        <dbReference type="ARBA" id="ARBA00010540"/>
    </source>
</evidence>
<dbReference type="GO" id="GO:0102043">
    <property type="term" value="F:isopentenyl phosphate kinase activity"/>
    <property type="evidence" value="ECO:0007669"/>
    <property type="project" value="UniProtKB-EC"/>
</dbReference>
<evidence type="ECO:0000313" key="12">
    <source>
        <dbReference type="Proteomes" id="UP000245638"/>
    </source>
</evidence>
<organism evidence="11 12">
    <name type="scientific">Acidianus hospitalis</name>
    <dbReference type="NCBI Taxonomy" id="563177"/>
    <lineage>
        <taxon>Archaea</taxon>
        <taxon>Thermoproteota</taxon>
        <taxon>Thermoprotei</taxon>
        <taxon>Sulfolobales</taxon>
        <taxon>Sulfolobaceae</taxon>
        <taxon>Acidianus</taxon>
    </lineage>
</organism>
<protein>
    <recommendedName>
        <fullName evidence="3">Isopentenyl phosphate kinase</fullName>
        <ecNumber evidence="2">2.7.4.26</ecNumber>
    </recommendedName>
</protein>
<dbReference type="Pfam" id="PF00696">
    <property type="entry name" value="AA_kinase"/>
    <property type="match status" value="1"/>
</dbReference>
<dbReference type="Proteomes" id="UP000245638">
    <property type="component" value="Unassembled WGS sequence"/>
</dbReference>
<evidence type="ECO:0000256" key="6">
    <source>
        <dbReference type="ARBA" id="ARBA00022777"/>
    </source>
</evidence>
<proteinExistence type="inferred from homology"/>
<dbReference type="InterPro" id="IPR036393">
    <property type="entry name" value="AceGlu_kinase-like_sf"/>
</dbReference>
<evidence type="ECO:0000313" key="11">
    <source>
        <dbReference type="EMBL" id="PVU74179.1"/>
    </source>
</evidence>
<dbReference type="InterPro" id="IPR001048">
    <property type="entry name" value="Asp/Glu/Uridylate_kinase"/>
</dbReference>
<comment type="similarity">
    <text evidence="1">Belongs to the isopentenyl phosphate kinase family.</text>
</comment>
<dbReference type="PANTHER" id="PTHR43654">
    <property type="entry name" value="GLUTAMATE 5-KINASE"/>
    <property type="match status" value="1"/>
</dbReference>
<evidence type="ECO:0000256" key="8">
    <source>
        <dbReference type="ARBA" id="ARBA00023229"/>
    </source>
</evidence>
<dbReference type="InterPro" id="IPR024192">
    <property type="entry name" value="Fosfomycin_R_FomA-type"/>
</dbReference>
<sequence length="228" mass="25528">MDMGLKLGFAYRIIKLGGSLITNKNIPYSFNEEIVRRIAREVKKFYPLIIIHGGGSFGHYEASKGDKIKTVIAMQELNLKIMKIFYDEGINVFPLPGRFFSIDIVKRYLQERLVPVIYGDITESGKIISGDDIAILLGKEFNSRVFFATDVDGVFINGRVAKEVNSPFIDDLSSSSFDVTGGMKAKIQKILENCIEALIFNGRIEGNIYKALEGKDIGTLVRCKNDNK</sequence>
<feature type="domain" description="Aspartate/glutamate/uridylate kinase" evidence="10">
    <location>
        <begin position="12"/>
        <end position="196"/>
    </location>
</feature>
<keyword evidence="7" id="KW-0067">ATP-binding</keyword>
<keyword evidence="8" id="KW-0414">Isoprene biosynthesis</keyword>
<comment type="catalytic activity">
    <reaction evidence="9">
        <text>isopentenyl phosphate + ATP = isopentenyl diphosphate + ADP</text>
        <dbReference type="Rhea" id="RHEA:33963"/>
        <dbReference type="ChEBI" id="CHEBI:30616"/>
        <dbReference type="ChEBI" id="CHEBI:65078"/>
        <dbReference type="ChEBI" id="CHEBI:128769"/>
        <dbReference type="ChEBI" id="CHEBI:456216"/>
        <dbReference type="EC" id="2.7.4.26"/>
    </reaction>
</comment>
<dbReference type="GO" id="GO:0016114">
    <property type="term" value="P:terpenoid biosynthetic process"/>
    <property type="evidence" value="ECO:0007669"/>
    <property type="project" value="TreeGrafter"/>
</dbReference>
<keyword evidence="4" id="KW-0808">Transferase</keyword>
<dbReference type="EMBL" id="QEFD01000232">
    <property type="protein sequence ID" value="PVU74179.1"/>
    <property type="molecule type" value="Genomic_DNA"/>
</dbReference>
<evidence type="ECO:0000256" key="4">
    <source>
        <dbReference type="ARBA" id="ARBA00022679"/>
    </source>
</evidence>
<dbReference type="SUPFAM" id="SSF53633">
    <property type="entry name" value="Carbamate kinase-like"/>
    <property type="match status" value="1"/>
</dbReference>
<comment type="caution">
    <text evidence="11">The sequence shown here is derived from an EMBL/GenBank/DDBJ whole genome shotgun (WGS) entry which is preliminary data.</text>
</comment>